<sequence length="438" mass="48205">MQTMMRMTALSAAFAAAAAFVAPAALAQDSLYVPNLSYRTGPFAATGTPIMNGQRDYMTLLNERDGGINGVRIAYDECETGYNTEKGVECYEATKANAIVTQPWSTGITLQVLPRTNVDQIPVLAPGYGFSPMADGKVFKWAYNPPSSYWDGASMLLNYVADGDLSSLNGKKIVLIHLDAPYGREPIPLFEKYAAEHGFTFLPIPVGVTEMQNQSAQWLQIRRENPDFVFMWGWGAMNAGALTEAARTRFPMEKFLGIWWSGHDGDMAAVGEQGKGYRAVSWNVPVSDSPLMNDIRQHVIEKGLSQIGNQSELDWVFYQRGLVISMMAAEAIKAAQEEFDATVITPEQMRWGLENLNIDEAKLEELGMSGMVVPFQTTCANHTGHGGGWIIEWDGSKFERVSDILSPDREVIEPLEAAEAAKYAEANAPWPANDECSL</sequence>
<protein>
    <submittedName>
        <fullName evidence="5">ABC transporter substrate-binding protein</fullName>
    </submittedName>
</protein>
<dbReference type="Gene3D" id="3.40.50.2300">
    <property type="match status" value="2"/>
</dbReference>
<dbReference type="InterPro" id="IPR028081">
    <property type="entry name" value="Leu-bd"/>
</dbReference>
<evidence type="ECO:0000313" key="5">
    <source>
        <dbReference type="EMBL" id="TYR30244.1"/>
    </source>
</evidence>
<dbReference type="Proteomes" id="UP000323258">
    <property type="component" value="Unassembled WGS sequence"/>
</dbReference>
<keyword evidence="2 3" id="KW-0732">Signal</keyword>
<comment type="caution">
    <text evidence="5">The sequence shown here is derived from an EMBL/GenBank/DDBJ whole genome shotgun (WGS) entry which is preliminary data.</text>
</comment>
<reference evidence="5 6" key="2">
    <citation type="submission" date="2019-09" db="EMBL/GenBank/DDBJ databases">
        <title>Mesorhizobium sp. MaA-C15 isolated from Microcystis aeruginosa.</title>
        <authorList>
            <person name="Jeong S.E."/>
            <person name="Jin H.M."/>
            <person name="Jeon C.O."/>
        </authorList>
    </citation>
    <scope>NUCLEOTIDE SEQUENCE [LARGE SCALE GENOMIC DNA]</scope>
    <source>
        <strain evidence="5 6">MaA-C15</strain>
    </source>
</reference>
<keyword evidence="6" id="KW-1185">Reference proteome</keyword>
<gene>
    <name evidence="5" type="ORF">FY036_20405</name>
</gene>
<dbReference type="AlphaFoldDB" id="A0A5D4GPZ8"/>
<accession>A0A5D4GPZ8</accession>
<dbReference type="PANTHER" id="PTHR47235:SF1">
    <property type="entry name" value="BLR6548 PROTEIN"/>
    <property type="match status" value="1"/>
</dbReference>
<evidence type="ECO:0000256" key="3">
    <source>
        <dbReference type="SAM" id="SignalP"/>
    </source>
</evidence>
<name>A0A5D4GPZ8_9HYPH</name>
<evidence type="ECO:0000256" key="2">
    <source>
        <dbReference type="ARBA" id="ARBA00022729"/>
    </source>
</evidence>
<evidence type="ECO:0000313" key="6">
    <source>
        <dbReference type="Proteomes" id="UP000323258"/>
    </source>
</evidence>
<dbReference type="SUPFAM" id="SSF53822">
    <property type="entry name" value="Periplasmic binding protein-like I"/>
    <property type="match status" value="1"/>
</dbReference>
<dbReference type="EMBL" id="VSZS01000067">
    <property type="protein sequence ID" value="TYR30244.1"/>
    <property type="molecule type" value="Genomic_DNA"/>
</dbReference>
<feature type="domain" description="Leucine-binding protein" evidence="4">
    <location>
        <begin position="32"/>
        <end position="395"/>
    </location>
</feature>
<dbReference type="OrthoDB" id="8184122at2"/>
<organism evidence="5 6">
    <name type="scientific">Neoaquamicrobium microcysteis</name>
    <dbReference type="NCBI Taxonomy" id="2682781"/>
    <lineage>
        <taxon>Bacteria</taxon>
        <taxon>Pseudomonadati</taxon>
        <taxon>Pseudomonadota</taxon>
        <taxon>Alphaproteobacteria</taxon>
        <taxon>Hyphomicrobiales</taxon>
        <taxon>Phyllobacteriaceae</taxon>
        <taxon>Neoaquamicrobium</taxon>
    </lineage>
</organism>
<evidence type="ECO:0000256" key="1">
    <source>
        <dbReference type="ARBA" id="ARBA00010062"/>
    </source>
</evidence>
<feature type="chain" id="PRO_5022938783" evidence="3">
    <location>
        <begin position="28"/>
        <end position="438"/>
    </location>
</feature>
<dbReference type="RefSeq" id="WP_148916599.1">
    <property type="nucleotide sequence ID" value="NZ_VSZS01000067.1"/>
</dbReference>
<dbReference type="Pfam" id="PF13458">
    <property type="entry name" value="Peripla_BP_6"/>
    <property type="match status" value="1"/>
</dbReference>
<proteinExistence type="inferred from homology"/>
<dbReference type="PANTHER" id="PTHR47235">
    <property type="entry name" value="BLR6548 PROTEIN"/>
    <property type="match status" value="1"/>
</dbReference>
<comment type="similarity">
    <text evidence="1">Belongs to the leucine-binding protein family.</text>
</comment>
<dbReference type="InterPro" id="IPR028082">
    <property type="entry name" value="Peripla_BP_I"/>
</dbReference>
<feature type="signal peptide" evidence="3">
    <location>
        <begin position="1"/>
        <end position="27"/>
    </location>
</feature>
<dbReference type="CDD" id="cd06334">
    <property type="entry name" value="PBP1_ABC_ligand_binding-like"/>
    <property type="match status" value="1"/>
</dbReference>
<evidence type="ECO:0000259" key="4">
    <source>
        <dbReference type="Pfam" id="PF13458"/>
    </source>
</evidence>
<reference evidence="5 6" key="1">
    <citation type="submission" date="2019-08" db="EMBL/GenBank/DDBJ databases">
        <authorList>
            <person name="Seo Y.L."/>
        </authorList>
    </citation>
    <scope>NUCLEOTIDE SEQUENCE [LARGE SCALE GENOMIC DNA]</scope>
    <source>
        <strain evidence="5 6">MaA-C15</strain>
    </source>
</reference>